<organism evidence="9 10">
    <name type="scientific">Armatimonas rosea</name>
    <dbReference type="NCBI Taxonomy" id="685828"/>
    <lineage>
        <taxon>Bacteria</taxon>
        <taxon>Bacillati</taxon>
        <taxon>Armatimonadota</taxon>
        <taxon>Armatimonadia</taxon>
        <taxon>Armatimonadales</taxon>
        <taxon>Armatimonadaceae</taxon>
        <taxon>Armatimonas</taxon>
    </lineage>
</organism>
<evidence type="ECO:0000256" key="2">
    <source>
        <dbReference type="ARBA" id="ARBA00023015"/>
    </source>
</evidence>
<evidence type="ECO:0000256" key="4">
    <source>
        <dbReference type="ARBA" id="ARBA00023125"/>
    </source>
</evidence>
<dbReference type="PROSITE" id="PS01063">
    <property type="entry name" value="SIGMA70_ECF"/>
    <property type="match status" value="1"/>
</dbReference>
<proteinExistence type="inferred from homology"/>
<dbReference type="Pfam" id="PF04542">
    <property type="entry name" value="Sigma70_r2"/>
    <property type="match status" value="1"/>
</dbReference>
<dbReference type="PANTHER" id="PTHR43133:SF46">
    <property type="entry name" value="RNA POLYMERASE SIGMA-70 FACTOR ECF SUBFAMILY"/>
    <property type="match status" value="1"/>
</dbReference>
<keyword evidence="5 6" id="KW-0804">Transcription</keyword>
<evidence type="ECO:0000259" key="7">
    <source>
        <dbReference type="Pfam" id="PF04542"/>
    </source>
</evidence>
<evidence type="ECO:0000256" key="6">
    <source>
        <dbReference type="RuleBase" id="RU000716"/>
    </source>
</evidence>
<dbReference type="InterPro" id="IPR013325">
    <property type="entry name" value="RNA_pol_sigma_r2"/>
</dbReference>
<dbReference type="GO" id="GO:0006950">
    <property type="term" value="P:response to stress"/>
    <property type="evidence" value="ECO:0007669"/>
    <property type="project" value="UniProtKB-ARBA"/>
</dbReference>
<dbReference type="Proteomes" id="UP000520814">
    <property type="component" value="Unassembled WGS sequence"/>
</dbReference>
<dbReference type="CDD" id="cd06171">
    <property type="entry name" value="Sigma70_r4"/>
    <property type="match status" value="1"/>
</dbReference>
<evidence type="ECO:0000313" key="10">
    <source>
        <dbReference type="Proteomes" id="UP000520814"/>
    </source>
</evidence>
<dbReference type="NCBIfam" id="TIGR02937">
    <property type="entry name" value="sigma70-ECF"/>
    <property type="match status" value="1"/>
</dbReference>
<dbReference type="InterPro" id="IPR014284">
    <property type="entry name" value="RNA_pol_sigma-70_dom"/>
</dbReference>
<dbReference type="EMBL" id="JACHGW010000002">
    <property type="protein sequence ID" value="MBB6050011.1"/>
    <property type="molecule type" value="Genomic_DNA"/>
</dbReference>
<keyword evidence="2 6" id="KW-0805">Transcription regulation</keyword>
<dbReference type="Gene3D" id="1.10.10.10">
    <property type="entry name" value="Winged helix-like DNA-binding domain superfamily/Winged helix DNA-binding domain"/>
    <property type="match status" value="1"/>
</dbReference>
<name>A0A7W9W6C2_ARMRO</name>
<keyword evidence="10" id="KW-1185">Reference proteome</keyword>
<dbReference type="GO" id="GO:0003677">
    <property type="term" value="F:DNA binding"/>
    <property type="evidence" value="ECO:0007669"/>
    <property type="project" value="UniProtKB-KW"/>
</dbReference>
<evidence type="ECO:0000256" key="1">
    <source>
        <dbReference type="ARBA" id="ARBA00010641"/>
    </source>
</evidence>
<reference evidence="9 10" key="1">
    <citation type="submission" date="2020-08" db="EMBL/GenBank/DDBJ databases">
        <title>Genomic Encyclopedia of Type Strains, Phase IV (KMG-IV): sequencing the most valuable type-strain genomes for metagenomic binning, comparative biology and taxonomic classification.</title>
        <authorList>
            <person name="Goeker M."/>
        </authorList>
    </citation>
    <scope>NUCLEOTIDE SEQUENCE [LARGE SCALE GENOMIC DNA]</scope>
    <source>
        <strain evidence="9 10">DSM 23562</strain>
    </source>
</reference>
<gene>
    <name evidence="9" type="ORF">HNQ39_001802</name>
</gene>
<keyword evidence="3 6" id="KW-0731">Sigma factor</keyword>
<protein>
    <recommendedName>
        <fullName evidence="6">RNA polymerase sigma factor</fullName>
    </recommendedName>
</protein>
<dbReference type="Gene3D" id="1.10.1740.10">
    <property type="match status" value="1"/>
</dbReference>
<evidence type="ECO:0000313" key="9">
    <source>
        <dbReference type="EMBL" id="MBB6050011.1"/>
    </source>
</evidence>
<evidence type="ECO:0000259" key="8">
    <source>
        <dbReference type="Pfam" id="PF08281"/>
    </source>
</evidence>
<comment type="caution">
    <text evidence="9">The sequence shown here is derived from an EMBL/GenBank/DDBJ whole genome shotgun (WGS) entry which is preliminary data.</text>
</comment>
<dbReference type="AlphaFoldDB" id="A0A7W9W6C2"/>
<comment type="similarity">
    <text evidence="1 6">Belongs to the sigma-70 factor family. ECF subfamily.</text>
</comment>
<accession>A0A7W9W6C2</accession>
<dbReference type="Pfam" id="PF08281">
    <property type="entry name" value="Sigma70_r4_2"/>
    <property type="match status" value="1"/>
</dbReference>
<dbReference type="InterPro" id="IPR036388">
    <property type="entry name" value="WH-like_DNA-bd_sf"/>
</dbReference>
<dbReference type="InterPro" id="IPR039425">
    <property type="entry name" value="RNA_pol_sigma-70-like"/>
</dbReference>
<feature type="domain" description="RNA polymerase sigma-70 region 2" evidence="7">
    <location>
        <begin position="11"/>
        <end position="73"/>
    </location>
</feature>
<dbReference type="InterPro" id="IPR007627">
    <property type="entry name" value="RNA_pol_sigma70_r2"/>
</dbReference>
<dbReference type="GO" id="GO:0006352">
    <property type="term" value="P:DNA-templated transcription initiation"/>
    <property type="evidence" value="ECO:0007669"/>
    <property type="project" value="InterPro"/>
</dbReference>
<dbReference type="GO" id="GO:0016987">
    <property type="term" value="F:sigma factor activity"/>
    <property type="evidence" value="ECO:0007669"/>
    <property type="project" value="UniProtKB-KW"/>
</dbReference>
<dbReference type="InterPro" id="IPR013249">
    <property type="entry name" value="RNA_pol_sigma70_r4_t2"/>
</dbReference>
<dbReference type="SUPFAM" id="SSF88659">
    <property type="entry name" value="Sigma3 and sigma4 domains of RNA polymerase sigma factors"/>
    <property type="match status" value="1"/>
</dbReference>
<dbReference type="SUPFAM" id="SSF88946">
    <property type="entry name" value="Sigma2 domain of RNA polymerase sigma factors"/>
    <property type="match status" value="1"/>
</dbReference>
<dbReference type="InterPro" id="IPR013324">
    <property type="entry name" value="RNA_pol_sigma_r3/r4-like"/>
</dbReference>
<dbReference type="InterPro" id="IPR000838">
    <property type="entry name" value="RNA_pol_sigma70_ECF_CS"/>
</dbReference>
<dbReference type="PANTHER" id="PTHR43133">
    <property type="entry name" value="RNA POLYMERASE ECF-TYPE SIGMA FACTO"/>
    <property type="match status" value="1"/>
</dbReference>
<keyword evidence="4 6" id="KW-0238">DNA-binding</keyword>
<dbReference type="RefSeq" id="WP_184194149.1">
    <property type="nucleotide sequence ID" value="NZ_JACHGW010000002.1"/>
</dbReference>
<feature type="domain" description="RNA polymerase sigma factor 70 region 4 type 2" evidence="8">
    <location>
        <begin position="97"/>
        <end position="149"/>
    </location>
</feature>
<evidence type="ECO:0000256" key="5">
    <source>
        <dbReference type="ARBA" id="ARBA00023163"/>
    </source>
</evidence>
<evidence type="ECO:0000256" key="3">
    <source>
        <dbReference type="ARBA" id="ARBA00023082"/>
    </source>
</evidence>
<sequence length="159" mass="17915">MLSLDPQQLLEHKDRIYRLALRLCSGSVAEAEDITQEALVAALKTLPLFLGKARLTTWLYTVTVRTWRAHQKRSRLETVPLVEGEGGTRSEDTALRLDLDRALSTLPVAQREAFVLVKAEGWTHKEAAKILGVPQGTVQARVFEATRRLREQLSEETIK</sequence>